<dbReference type="Proteomes" id="UP000593737">
    <property type="component" value="Chromosome"/>
</dbReference>
<evidence type="ECO:0008006" key="4">
    <source>
        <dbReference type="Google" id="ProtNLM"/>
    </source>
</evidence>
<evidence type="ECO:0000313" key="3">
    <source>
        <dbReference type="Proteomes" id="UP000593737"/>
    </source>
</evidence>
<proteinExistence type="predicted"/>
<dbReference type="AlphaFoldDB" id="A0A7S8IZR1"/>
<reference evidence="2 3" key="1">
    <citation type="journal article" date="2020" name="ISME J.">
        <title>Enrichment and physiological characterization of a novel comammox Nitrospira indicates ammonium inhibition of complete nitrification.</title>
        <authorList>
            <person name="Sakoula D."/>
            <person name="Koch H."/>
            <person name="Frank J."/>
            <person name="Jetten M.S.M."/>
            <person name="van Kessel M.A.H.J."/>
            <person name="Lucker S."/>
        </authorList>
    </citation>
    <scope>NUCLEOTIDE SEQUENCE [LARGE SCALE GENOMIC DNA]</scope>
    <source>
        <strain evidence="2">Comreactor17</strain>
    </source>
</reference>
<sequence>MKLHWLKWTTISIAMLIAIIFIAAFIADEPLRQYIERSANDAVKGYVKGYHVRIGTLDSHPFTLSVDLRDVVVRREARPDPPLGEIQEIVINSQLAPLLAGKVAADIHLRHPVVFITRRHIEAASAKAKHAERSVPWQDQVRDMMPFEANLFVRDGEIRYAGQLSDEPIRMTELDVEAHNLTNRPADAQAYSSELRMSGRLAGHGRMEIEGRANPLAAPLPAVEASIKLSGIRVGDLMPIAGSYNLMLNSGMFNATGRVVQDKRTVLMLESFLLEDAMIGYVYQTATTSKQRRQLERGAKQAAKAYRAPSFLFKIGHGKILNSEVGFQNRSGDPDYRIFLADVNADVDNFSNRLEEGTGVVKITGKFMGSGPTVITATFRPETPRPDLDLAVKIIKTDVAALNDVLRAHGNVDTHRGKFALFSEIAVKDNRIDGYVKPLFQDVDVYDPEKDQDKAWSTQIYNAVIGGVTALLENDPRDEVATQSDLSGPVDNPKANTWEIIGKLVQNAFFNVILPGFEGGA</sequence>
<organism evidence="2 3">
    <name type="scientific">Candidatus Nitrospira kreftii</name>
    <dbReference type="NCBI Taxonomy" id="2652173"/>
    <lineage>
        <taxon>Bacteria</taxon>
        <taxon>Pseudomonadati</taxon>
        <taxon>Nitrospirota</taxon>
        <taxon>Nitrospiria</taxon>
        <taxon>Nitrospirales</taxon>
        <taxon>Nitrospiraceae</taxon>
        <taxon>Nitrospira</taxon>
    </lineage>
</organism>
<keyword evidence="1" id="KW-0472">Membrane</keyword>
<dbReference type="Pfam" id="PF05359">
    <property type="entry name" value="DUF748"/>
    <property type="match status" value="1"/>
</dbReference>
<evidence type="ECO:0000313" key="2">
    <source>
        <dbReference type="EMBL" id="QPD04518.1"/>
    </source>
</evidence>
<dbReference type="EMBL" id="CP047423">
    <property type="protein sequence ID" value="QPD04518.1"/>
    <property type="molecule type" value="Genomic_DNA"/>
</dbReference>
<dbReference type="InterPro" id="IPR008023">
    <property type="entry name" value="DUF748"/>
</dbReference>
<protein>
    <recommendedName>
        <fullName evidence="4">AsmA domain-containing protein</fullName>
    </recommendedName>
</protein>
<gene>
    <name evidence="2" type="ORF">Nkreftii_002292</name>
</gene>
<keyword evidence="1" id="KW-0812">Transmembrane</keyword>
<evidence type="ECO:0000256" key="1">
    <source>
        <dbReference type="SAM" id="Phobius"/>
    </source>
</evidence>
<dbReference type="KEGG" id="nkf:Nkreftii_002292"/>
<name>A0A7S8IZR1_9BACT</name>
<keyword evidence="1" id="KW-1133">Transmembrane helix</keyword>
<feature type="transmembrane region" description="Helical" evidence="1">
    <location>
        <begin position="6"/>
        <end position="27"/>
    </location>
</feature>
<accession>A0A7S8IZR1</accession>